<feature type="domain" description="GST C-terminal" evidence="3">
    <location>
        <begin position="93"/>
        <end position="212"/>
    </location>
</feature>
<dbReference type="InterPro" id="IPR004045">
    <property type="entry name" value="Glutathione_S-Trfase_N"/>
</dbReference>
<dbReference type="SUPFAM" id="SSF47616">
    <property type="entry name" value="GST C-terminal domain-like"/>
    <property type="match status" value="1"/>
</dbReference>
<dbReference type="CDD" id="cd03206">
    <property type="entry name" value="GST_C_7"/>
    <property type="match status" value="1"/>
</dbReference>
<accession>A0ABV0FWR3</accession>
<dbReference type="Pfam" id="PF00043">
    <property type="entry name" value="GST_C"/>
    <property type="match status" value="1"/>
</dbReference>
<evidence type="ECO:0000313" key="4">
    <source>
        <dbReference type="EMBL" id="MEO3690355.1"/>
    </source>
</evidence>
<name>A0ABV0FWR3_9BURK</name>
<dbReference type="PROSITE" id="PS50405">
    <property type="entry name" value="GST_CTER"/>
    <property type="match status" value="1"/>
</dbReference>
<evidence type="ECO:0000256" key="1">
    <source>
        <dbReference type="RuleBase" id="RU003494"/>
    </source>
</evidence>
<dbReference type="Pfam" id="PF02798">
    <property type="entry name" value="GST_N"/>
    <property type="match status" value="1"/>
</dbReference>
<dbReference type="RefSeq" id="WP_347703187.1">
    <property type="nucleotide sequence ID" value="NZ_JBDPZD010000001.1"/>
</dbReference>
<gene>
    <name evidence="4" type="ORF">ABDJ85_02685</name>
</gene>
<evidence type="ECO:0000259" key="2">
    <source>
        <dbReference type="PROSITE" id="PS50404"/>
    </source>
</evidence>
<comment type="caution">
    <text evidence="4">The sequence shown here is derived from an EMBL/GenBank/DDBJ whole genome shotgun (WGS) entry which is preliminary data.</text>
</comment>
<feature type="domain" description="GST N-terminal" evidence="2">
    <location>
        <begin position="6"/>
        <end position="87"/>
    </location>
</feature>
<keyword evidence="5" id="KW-1185">Reference proteome</keyword>
<dbReference type="CDD" id="cd03056">
    <property type="entry name" value="GST_N_4"/>
    <property type="match status" value="1"/>
</dbReference>
<dbReference type="SFLD" id="SFLDG00358">
    <property type="entry name" value="Main_(cytGST)"/>
    <property type="match status" value="1"/>
</dbReference>
<dbReference type="Gene3D" id="3.40.30.10">
    <property type="entry name" value="Glutaredoxin"/>
    <property type="match status" value="1"/>
</dbReference>
<organism evidence="4 5">
    <name type="scientific">Roseateles paludis</name>
    <dbReference type="NCBI Taxonomy" id="3145238"/>
    <lineage>
        <taxon>Bacteria</taxon>
        <taxon>Pseudomonadati</taxon>
        <taxon>Pseudomonadota</taxon>
        <taxon>Betaproteobacteria</taxon>
        <taxon>Burkholderiales</taxon>
        <taxon>Sphaerotilaceae</taxon>
        <taxon>Roseateles</taxon>
    </lineage>
</organism>
<evidence type="ECO:0000313" key="5">
    <source>
        <dbReference type="Proteomes" id="UP001495147"/>
    </source>
</evidence>
<dbReference type="PANTHER" id="PTHR44051:SF2">
    <property type="entry name" value="HYPOTHETICAL GLUTATHIONE S-TRANSFERASE LIKE PROTEIN"/>
    <property type="match status" value="1"/>
</dbReference>
<evidence type="ECO:0000259" key="3">
    <source>
        <dbReference type="PROSITE" id="PS50405"/>
    </source>
</evidence>
<comment type="similarity">
    <text evidence="1">Belongs to the GST superfamily.</text>
</comment>
<dbReference type="Gene3D" id="1.20.1050.10">
    <property type="match status" value="1"/>
</dbReference>
<dbReference type="PROSITE" id="PS50404">
    <property type="entry name" value="GST_NTER"/>
    <property type="match status" value="1"/>
</dbReference>
<protein>
    <submittedName>
        <fullName evidence="4">Glutathione S-transferase</fullName>
    </submittedName>
</protein>
<dbReference type="EMBL" id="JBDPZD010000001">
    <property type="protein sequence ID" value="MEO3690355.1"/>
    <property type="molecule type" value="Genomic_DNA"/>
</dbReference>
<reference evidence="4 5" key="1">
    <citation type="submission" date="2024-05" db="EMBL/GenBank/DDBJ databases">
        <title>Roseateles sp. DJS-2-20 16S ribosomal RNA gene Genome sequencing and assembly.</title>
        <authorList>
            <person name="Woo H."/>
        </authorList>
    </citation>
    <scope>NUCLEOTIDE SEQUENCE [LARGE SCALE GENOMIC DNA]</scope>
    <source>
        <strain evidence="4 5">DJS-2-20</strain>
    </source>
</reference>
<dbReference type="InterPro" id="IPR004046">
    <property type="entry name" value="GST_C"/>
</dbReference>
<proteinExistence type="inferred from homology"/>
<sequence length="212" mass="23600">MANDRPLIELDGFRLSGHVHRARLMLSLLGLPFKEHEIDLPKGEHKQPEFLARNVFGQVPVLRDGELQLADSNAICVYLAGTYDASRRWWPTEPLAQAQVQRWLSAAAGPLAFGPSIVRAARLFKRPLEASPSAVAERLFKTMEAHLEGRDWLALDHATLADVAMYTYTAHAPEGGLWLDDYPRIRAWLARVEALPGFVGMTRSALPERAAA</sequence>
<dbReference type="InterPro" id="IPR040079">
    <property type="entry name" value="Glutathione_S-Trfase"/>
</dbReference>
<dbReference type="Proteomes" id="UP001495147">
    <property type="component" value="Unassembled WGS sequence"/>
</dbReference>
<dbReference type="PANTHER" id="PTHR44051">
    <property type="entry name" value="GLUTATHIONE S-TRANSFERASE-RELATED"/>
    <property type="match status" value="1"/>
</dbReference>
<dbReference type="SUPFAM" id="SSF52833">
    <property type="entry name" value="Thioredoxin-like"/>
    <property type="match status" value="1"/>
</dbReference>
<dbReference type="InterPro" id="IPR036249">
    <property type="entry name" value="Thioredoxin-like_sf"/>
</dbReference>
<dbReference type="InterPro" id="IPR010987">
    <property type="entry name" value="Glutathione-S-Trfase_C-like"/>
</dbReference>
<dbReference type="SFLD" id="SFLDS00019">
    <property type="entry name" value="Glutathione_Transferase_(cytos"/>
    <property type="match status" value="1"/>
</dbReference>
<dbReference type="InterPro" id="IPR036282">
    <property type="entry name" value="Glutathione-S-Trfase_C_sf"/>
</dbReference>